<dbReference type="RefSeq" id="WP_145331196.1">
    <property type="nucleotide sequence ID" value="NZ_JBPFQP010000014.1"/>
</dbReference>
<comment type="caution">
    <text evidence="2">The sequence shown here is derived from an EMBL/GenBank/DDBJ whole genome shotgun (WGS) entry which is preliminary data.</text>
</comment>
<evidence type="ECO:0000313" key="2">
    <source>
        <dbReference type="EMBL" id="TWI13996.1"/>
    </source>
</evidence>
<protein>
    <submittedName>
        <fullName evidence="2">HEPN domain-containing protein</fullName>
    </submittedName>
</protein>
<proteinExistence type="predicted"/>
<sequence>MVHFESKEFMHLNLITDRLLSLAEIDQLYFSSYNFQDKSIKELLVLIPKINRQHITEVRPMVGMVMCQFSYLRYQIYYVDEVRRSIFRGGGAFIERCHFDNLVYINPKSAPVMSKIPDIHLYLQKASTSFEMECSKIKSFRDGATFYLKKRHIQLCAFMLHQTFELLYRMTEIVFLGREKISHHLRNHHQLLLPYLPELRTIFDPEQEYDMYILELLNDSYLSVRYENYYEISMEDLECLLTKSKEIESLLIDSCSKMISHYEKACSDTPNISSADGLPN</sequence>
<accession>A0A562M259</accession>
<reference evidence="2 3" key="1">
    <citation type="journal article" date="2015" name="Stand. Genomic Sci.">
        <title>Genomic Encyclopedia of Bacterial and Archaeal Type Strains, Phase III: the genomes of soil and plant-associated and newly described type strains.</title>
        <authorList>
            <person name="Whitman W.B."/>
            <person name="Woyke T."/>
            <person name="Klenk H.P."/>
            <person name="Zhou Y."/>
            <person name="Lilburn T.G."/>
            <person name="Beck B.J."/>
            <person name="De Vos P."/>
            <person name="Vandamme P."/>
            <person name="Eisen J.A."/>
            <person name="Garrity G."/>
            <person name="Hugenholtz P."/>
            <person name="Kyrpides N.C."/>
        </authorList>
    </citation>
    <scope>NUCLEOTIDE SEQUENCE [LARGE SCALE GENOMIC DNA]</scope>
    <source>
        <strain evidence="2 3">CGMCC 1.6855</strain>
    </source>
</reference>
<dbReference type="OrthoDB" id="1321649at2"/>
<organism evidence="2 3">
    <name type="scientific">Sphingobacterium siyangense</name>
    <dbReference type="NCBI Taxonomy" id="459529"/>
    <lineage>
        <taxon>Bacteria</taxon>
        <taxon>Pseudomonadati</taxon>
        <taxon>Bacteroidota</taxon>
        <taxon>Sphingobacteriia</taxon>
        <taxon>Sphingobacteriales</taxon>
        <taxon>Sphingobacteriaceae</taxon>
        <taxon>Sphingobacterium</taxon>
    </lineage>
</organism>
<name>A0A562M259_9SPHI</name>
<dbReference type="Gene3D" id="1.20.120.330">
    <property type="entry name" value="Nucleotidyltransferases domain 2"/>
    <property type="match status" value="1"/>
</dbReference>
<dbReference type="AlphaFoldDB" id="A0A562M259"/>
<dbReference type="PROSITE" id="PS50910">
    <property type="entry name" value="HEPN"/>
    <property type="match status" value="1"/>
</dbReference>
<feature type="domain" description="HEPN" evidence="1">
    <location>
        <begin position="134"/>
        <end position="247"/>
    </location>
</feature>
<dbReference type="InterPro" id="IPR007842">
    <property type="entry name" value="HEPN_dom"/>
</dbReference>
<dbReference type="EMBL" id="VLKR01000052">
    <property type="protein sequence ID" value="TWI13996.1"/>
    <property type="molecule type" value="Genomic_DNA"/>
</dbReference>
<gene>
    <name evidence="2" type="ORF">IQ31_05371</name>
</gene>
<dbReference type="SUPFAM" id="SSF81593">
    <property type="entry name" value="Nucleotidyltransferase substrate binding subunit/domain"/>
    <property type="match status" value="1"/>
</dbReference>
<evidence type="ECO:0000313" key="3">
    <source>
        <dbReference type="Proteomes" id="UP000315908"/>
    </source>
</evidence>
<evidence type="ECO:0000259" key="1">
    <source>
        <dbReference type="PROSITE" id="PS50910"/>
    </source>
</evidence>
<dbReference type="Proteomes" id="UP000315908">
    <property type="component" value="Unassembled WGS sequence"/>
</dbReference>
<dbReference type="Pfam" id="PF05168">
    <property type="entry name" value="HEPN"/>
    <property type="match status" value="1"/>
</dbReference>